<dbReference type="Gene3D" id="3.20.20.30">
    <property type="entry name" value="Luciferase-like domain"/>
    <property type="match status" value="1"/>
</dbReference>
<keyword evidence="1 3" id="KW-0560">Oxidoreductase</keyword>
<organism evidence="3 4">
    <name type="scientific">Caldiarchaeum subterraneum</name>
    <dbReference type="NCBI Taxonomy" id="311458"/>
    <lineage>
        <taxon>Archaea</taxon>
        <taxon>Nitrososphaerota</taxon>
        <taxon>Candidatus Caldarchaeales</taxon>
        <taxon>Candidatus Caldarchaeaceae</taxon>
        <taxon>Candidatus Caldarchaeum</taxon>
    </lineage>
</organism>
<sequence>MGGALKMGKRLDRIGLYFTAPTPLRDEMDYARLAERGGFTSIWQGESRTSRDSTISIAALGAVTEKIKLGTGVLHTWTRNVVTLATTFTTLDELTNGRACLGIGVLWEPMASKIGIERRKTLQAMFEHVTVLKKLFSGEEVFFEGEFVKVRGVRLERVPSQVPVYVGATGFKMMELAGEIADGVLLNYLVSPEYNRKALQHIENGAKKAGRKLDDIDRPQLLAVAYSVDLEKAYRRARLMVAEYLAMEPHIALASGVSEKITGEIREITGGWPTTERKLEQAMELVDEKLASTLMAVGDLKTVKRKIIEYVEAGCTEPLLYPVTGEVLPIIEYLAPTSF</sequence>
<dbReference type="STRING" id="311458.CSUB_C0377"/>
<dbReference type="InterPro" id="IPR011251">
    <property type="entry name" value="Luciferase-like_dom"/>
</dbReference>
<feature type="domain" description="Luciferase-like" evidence="2">
    <location>
        <begin position="19"/>
        <end position="316"/>
    </location>
</feature>
<dbReference type="SUPFAM" id="SSF51679">
    <property type="entry name" value="Bacterial luciferase-like"/>
    <property type="match status" value="1"/>
</dbReference>
<proteinExistence type="predicted"/>
<evidence type="ECO:0000259" key="2">
    <source>
        <dbReference type="Pfam" id="PF00296"/>
    </source>
</evidence>
<dbReference type="PANTHER" id="PTHR43244:SF1">
    <property type="entry name" value="5,10-METHYLENETETRAHYDROMETHANOPTERIN REDUCTASE"/>
    <property type="match status" value="1"/>
</dbReference>
<dbReference type="KEGG" id="csu:CSUB_C0377"/>
<dbReference type="InterPro" id="IPR036661">
    <property type="entry name" value="Luciferase-like_sf"/>
</dbReference>
<evidence type="ECO:0000313" key="3">
    <source>
        <dbReference type="EMBL" id="BAJ50238.1"/>
    </source>
</evidence>
<dbReference type="EC" id="1.5.98.2" evidence="3"/>
<reference evidence="3 4" key="1">
    <citation type="journal article" date="2005" name="Environ. Microbiol.">
        <title>Genetic and functional properties of uncultivated thermophilic crenarchaeotes from a subsurface gold mine as revealed by analysis of genome fragments.</title>
        <authorList>
            <person name="Nunoura T."/>
            <person name="Hirayama H."/>
            <person name="Takami H."/>
            <person name="Oida H."/>
            <person name="Nishi S."/>
            <person name="Shimamura S."/>
            <person name="Suzuki Y."/>
            <person name="Inagaki F."/>
            <person name="Takai K."/>
            <person name="Nealson K.H."/>
            <person name="Horikoshi K."/>
        </authorList>
    </citation>
    <scope>NUCLEOTIDE SEQUENCE [LARGE SCALE GENOMIC DNA]</scope>
</reference>
<gene>
    <name evidence="3" type="ORF">CSUB_C0377</name>
</gene>
<name>E6P8H7_CALS0</name>
<dbReference type="PANTHER" id="PTHR43244">
    <property type="match status" value="1"/>
</dbReference>
<evidence type="ECO:0000256" key="1">
    <source>
        <dbReference type="ARBA" id="ARBA00023002"/>
    </source>
</evidence>
<dbReference type="Pfam" id="PF00296">
    <property type="entry name" value="Bac_luciferase"/>
    <property type="match status" value="1"/>
</dbReference>
<dbReference type="GO" id="GO:0018537">
    <property type="term" value="F:coenzyme F420-dependent N5,N10-methenyltetrahydromethanopterin reductase activity"/>
    <property type="evidence" value="ECO:0007669"/>
    <property type="project" value="UniProtKB-EC"/>
</dbReference>
<protein>
    <submittedName>
        <fullName evidence="3">Coenzyme F420-dependent N5,N10-methenyltetrahydromethanopterin reductase</fullName>
        <ecNumber evidence="3">1.5.98.2</ecNumber>
    </submittedName>
</protein>
<dbReference type="EMBL" id="BA000048">
    <property type="protein sequence ID" value="BAJ50238.1"/>
    <property type="molecule type" value="Genomic_DNA"/>
</dbReference>
<dbReference type="Proteomes" id="UP000008120">
    <property type="component" value="Chromosome"/>
</dbReference>
<evidence type="ECO:0000313" key="4">
    <source>
        <dbReference type="Proteomes" id="UP000008120"/>
    </source>
</evidence>
<accession>E6P8H7</accession>
<dbReference type="AlphaFoldDB" id="E6P8H7"/>
<dbReference type="GO" id="GO:0016705">
    <property type="term" value="F:oxidoreductase activity, acting on paired donors, with incorporation or reduction of molecular oxygen"/>
    <property type="evidence" value="ECO:0007669"/>
    <property type="project" value="InterPro"/>
</dbReference>
<dbReference type="BioCyc" id="CCAL311458:G131R-382-MONOMER"/>
<reference evidence="3 4" key="2">
    <citation type="journal article" date="2011" name="Nucleic Acids Res.">
        <title>Insights into the evolution of Archaea and eukaryotic protein modifier systems revealed by the genome of a novel archaeal group.</title>
        <authorList>
            <person name="Nunoura T."/>
            <person name="Takaki Y."/>
            <person name="Kakuta J."/>
            <person name="Nishi S."/>
            <person name="Sugahara J."/>
            <person name="Kazama H."/>
            <person name="Chee G."/>
            <person name="Hattori M."/>
            <person name="Kanai A."/>
            <person name="Atomi H."/>
            <person name="Takai K."/>
            <person name="Takami H."/>
        </authorList>
    </citation>
    <scope>NUCLEOTIDE SEQUENCE [LARGE SCALE GENOMIC DNA]</scope>
</reference>
<dbReference type="InterPro" id="IPR050564">
    <property type="entry name" value="F420-G6PD/mer"/>
</dbReference>